<dbReference type="Gene3D" id="2.40.110.10">
    <property type="entry name" value="Butyryl-CoA Dehydrogenase, subunit A, domain 2"/>
    <property type="match status" value="1"/>
</dbReference>
<evidence type="ECO:0000259" key="4">
    <source>
        <dbReference type="Pfam" id="PF08028"/>
    </source>
</evidence>
<dbReference type="GO" id="GO:0003995">
    <property type="term" value="F:acyl-CoA dehydrogenase activity"/>
    <property type="evidence" value="ECO:0007669"/>
    <property type="project" value="TreeGrafter"/>
</dbReference>
<dbReference type="GO" id="GO:0005737">
    <property type="term" value="C:cytoplasm"/>
    <property type="evidence" value="ECO:0007669"/>
    <property type="project" value="TreeGrafter"/>
</dbReference>
<evidence type="ECO:0000259" key="3">
    <source>
        <dbReference type="Pfam" id="PF02771"/>
    </source>
</evidence>
<evidence type="ECO:0000313" key="5">
    <source>
        <dbReference type="EMBL" id="KRP93197.1"/>
    </source>
</evidence>
<feature type="domain" description="Acyl-CoA dehydrogenase C-terminal" evidence="4">
    <location>
        <begin position="256"/>
        <end position="387"/>
    </location>
</feature>
<proteinExistence type="inferred from homology"/>
<dbReference type="InterPro" id="IPR037069">
    <property type="entry name" value="AcylCoA_DH/ox_N_sf"/>
</dbReference>
<dbReference type="InterPro" id="IPR009100">
    <property type="entry name" value="AcylCoA_DH/oxidase_NM_dom_sf"/>
</dbReference>
<dbReference type="InterPro" id="IPR013107">
    <property type="entry name" value="Acyl-CoA_DH_C"/>
</dbReference>
<dbReference type="InterPro" id="IPR050741">
    <property type="entry name" value="Acyl-CoA_dehydrogenase"/>
</dbReference>
<comment type="caution">
    <text evidence="5">The sequence shown here is derived from an EMBL/GenBank/DDBJ whole genome shotgun (WGS) entry which is preliminary data.</text>
</comment>
<dbReference type="InterPro" id="IPR013786">
    <property type="entry name" value="AcylCoA_DH/ox_N"/>
</dbReference>
<comment type="similarity">
    <text evidence="2">Belongs to the HpaH/HsaA monooxygenase family.</text>
</comment>
<feature type="domain" description="Acyl-CoA dehydrogenase/oxidase N-terminal" evidence="3">
    <location>
        <begin position="35"/>
        <end position="99"/>
    </location>
</feature>
<evidence type="ECO:0000313" key="6">
    <source>
        <dbReference type="Proteomes" id="UP000051380"/>
    </source>
</evidence>
<dbReference type="AlphaFoldDB" id="A0A0R3CAW8"/>
<dbReference type="Pfam" id="PF08028">
    <property type="entry name" value="Acyl-CoA_dh_2"/>
    <property type="match status" value="1"/>
</dbReference>
<dbReference type="Gene3D" id="1.10.540.10">
    <property type="entry name" value="Acyl-CoA dehydrogenase/oxidase, N-terminal domain"/>
    <property type="match status" value="1"/>
</dbReference>
<protein>
    <submittedName>
        <fullName evidence="5">Acyl-CoA dehydrogenase</fullName>
    </submittedName>
</protein>
<dbReference type="SUPFAM" id="SSF47203">
    <property type="entry name" value="Acyl-CoA dehydrogenase C-terminal domain-like"/>
    <property type="match status" value="1"/>
</dbReference>
<evidence type="ECO:0000256" key="1">
    <source>
        <dbReference type="ARBA" id="ARBA00023002"/>
    </source>
</evidence>
<dbReference type="SUPFAM" id="SSF56645">
    <property type="entry name" value="Acyl-CoA dehydrogenase NM domain-like"/>
    <property type="match status" value="1"/>
</dbReference>
<dbReference type="RefSeq" id="WP_057028658.1">
    <property type="nucleotide sequence ID" value="NZ_LJYF01000030.1"/>
</dbReference>
<dbReference type="PANTHER" id="PTHR48083">
    <property type="entry name" value="MEDIUM-CHAIN SPECIFIC ACYL-COA DEHYDROGENASE, MITOCHONDRIAL-RELATED"/>
    <property type="match status" value="1"/>
</dbReference>
<dbReference type="GO" id="GO:0033539">
    <property type="term" value="P:fatty acid beta-oxidation using acyl-CoA dehydrogenase"/>
    <property type="evidence" value="ECO:0007669"/>
    <property type="project" value="TreeGrafter"/>
</dbReference>
<reference evidence="5 6" key="1">
    <citation type="submission" date="2015-09" db="EMBL/GenBank/DDBJ databases">
        <title>Draft Genome Sequence of the Strain BR 3267 (Bradyrhizobium yuanmingense) recommended as inoculant for cowpea in Brazil.</title>
        <authorList>
            <person name="Simoes-Araujo J.L."/>
            <person name="Zilli J.E."/>
        </authorList>
    </citation>
    <scope>NUCLEOTIDE SEQUENCE [LARGE SCALE GENOMIC DNA]</scope>
    <source>
        <strain evidence="5 6">BR3267</strain>
    </source>
</reference>
<name>A0A0R3CAW8_9BRAD</name>
<dbReference type="InterPro" id="IPR046373">
    <property type="entry name" value="Acyl-CoA_Oxase/DH_mid-dom_sf"/>
</dbReference>
<dbReference type="Gene3D" id="1.20.140.10">
    <property type="entry name" value="Butyryl-CoA Dehydrogenase, subunit A, domain 3"/>
    <property type="match status" value="1"/>
</dbReference>
<accession>A0A0R3CAW8</accession>
<dbReference type="OrthoDB" id="7316074at2"/>
<dbReference type="PANTHER" id="PTHR48083:SF19">
    <property type="entry name" value="FLAVIN-DEPENDENT MONOOXYGENASE, OXYGENASE SUBUNIT HSAA"/>
    <property type="match status" value="1"/>
</dbReference>
<dbReference type="EMBL" id="LJYF01000030">
    <property type="protein sequence ID" value="KRP93197.1"/>
    <property type="molecule type" value="Genomic_DNA"/>
</dbReference>
<dbReference type="GO" id="GO:0016712">
    <property type="term" value="F:oxidoreductase activity, acting on paired donors, with incorporation or reduction of molecular oxygen, reduced flavin or flavoprotein as one donor, and incorporation of one atom of oxygen"/>
    <property type="evidence" value="ECO:0007669"/>
    <property type="project" value="TreeGrafter"/>
</dbReference>
<gene>
    <name evidence="5" type="ORF">AOQ72_26565</name>
</gene>
<dbReference type="GO" id="GO:0050660">
    <property type="term" value="F:flavin adenine dinucleotide binding"/>
    <property type="evidence" value="ECO:0007669"/>
    <property type="project" value="InterPro"/>
</dbReference>
<keyword evidence="1" id="KW-0560">Oxidoreductase</keyword>
<dbReference type="PIRSF" id="PIRSF016578">
    <property type="entry name" value="HsaA"/>
    <property type="match status" value="1"/>
</dbReference>
<dbReference type="Pfam" id="PF02771">
    <property type="entry name" value="Acyl-CoA_dh_N"/>
    <property type="match status" value="1"/>
</dbReference>
<evidence type="ECO:0000256" key="2">
    <source>
        <dbReference type="ARBA" id="ARBA00049661"/>
    </source>
</evidence>
<dbReference type="InterPro" id="IPR036250">
    <property type="entry name" value="AcylCo_DH-like_C"/>
</dbReference>
<dbReference type="Proteomes" id="UP000051380">
    <property type="component" value="Unassembled WGS sequence"/>
</dbReference>
<dbReference type="STRING" id="108015.GA0061099_101058"/>
<organism evidence="5 6">
    <name type="scientific">Bradyrhizobium yuanmingense</name>
    <dbReference type="NCBI Taxonomy" id="108015"/>
    <lineage>
        <taxon>Bacteria</taxon>
        <taxon>Pseudomonadati</taxon>
        <taxon>Pseudomonadota</taxon>
        <taxon>Alphaproteobacteria</taxon>
        <taxon>Hyphomicrobiales</taxon>
        <taxon>Nitrobacteraceae</taxon>
        <taxon>Bradyrhizobium</taxon>
    </lineage>
</organism>
<sequence>MAPGQEPSKTQPAGLQAGGEVYAAMIARARALLPRLRERAARTEELRHLPSETETDLHEAGLFRMLQPARIGGAELDYVALVDCAELLGQADASVAWNLANLASHHWMLGMFERRAQDLVWGRNPDTLIASSFIFPAGRATRVKGGYQLHGSWPFSSGVASCEWNMLASVVYSDDDADGIEYRIFLLPSGDYKVLDTWNVAGLRGTGSCDVEVRDAFVADHMTVAVGNLSGGPTPGSAVNPNPLYTLPVFSLFPYVLSGVALGNAQACLDDYTEVARHRISTYNRAKLSDFQSTQIKIAEASAKIDAARLIMRSACLDAMEAARRGHIPDMATKTRYRRDGSFSVNLCTDAVSMLFAASGARGLFTSGVLQRQFRDAHAINSHLAFNFDAAGTNYGRVALGLPSENLTL</sequence>